<evidence type="ECO:0000313" key="6">
    <source>
        <dbReference type="Proteomes" id="UP000256970"/>
    </source>
</evidence>
<feature type="region of interest" description="Disordered" evidence="2">
    <location>
        <begin position="147"/>
        <end position="174"/>
    </location>
</feature>
<proteinExistence type="predicted"/>
<dbReference type="GO" id="GO:0016020">
    <property type="term" value="C:membrane"/>
    <property type="evidence" value="ECO:0007669"/>
    <property type="project" value="InterPro"/>
</dbReference>
<feature type="transmembrane region" description="Helical" evidence="3">
    <location>
        <begin position="865"/>
        <end position="883"/>
    </location>
</feature>
<dbReference type="Proteomes" id="UP000256970">
    <property type="component" value="Unassembled WGS sequence"/>
</dbReference>
<evidence type="ECO:0000259" key="4">
    <source>
        <dbReference type="PROSITE" id="PS50222"/>
    </source>
</evidence>
<keyword evidence="3" id="KW-0472">Membrane</keyword>
<dbReference type="InterPro" id="IPR018247">
    <property type="entry name" value="EF_Hand_1_Ca_BS"/>
</dbReference>
<dbReference type="InterPro" id="IPR002048">
    <property type="entry name" value="EF_hand_dom"/>
</dbReference>
<feature type="compositionally biased region" description="Low complexity" evidence="2">
    <location>
        <begin position="109"/>
        <end position="124"/>
    </location>
</feature>
<name>A0A383VCF6_TETOB</name>
<keyword evidence="3" id="KW-1133">Transmembrane helix</keyword>
<dbReference type="GO" id="GO:0006874">
    <property type="term" value="P:intracellular calcium ion homeostasis"/>
    <property type="evidence" value="ECO:0007669"/>
    <property type="project" value="TreeGrafter"/>
</dbReference>
<organism evidence="5 6">
    <name type="scientific">Tetradesmus obliquus</name>
    <name type="common">Green alga</name>
    <name type="synonym">Acutodesmus obliquus</name>
    <dbReference type="NCBI Taxonomy" id="3088"/>
    <lineage>
        <taxon>Eukaryota</taxon>
        <taxon>Viridiplantae</taxon>
        <taxon>Chlorophyta</taxon>
        <taxon>core chlorophytes</taxon>
        <taxon>Chlorophyceae</taxon>
        <taxon>CS clade</taxon>
        <taxon>Sphaeropleales</taxon>
        <taxon>Scenedesmaceae</taxon>
        <taxon>Tetradesmus</taxon>
    </lineage>
</organism>
<dbReference type="STRING" id="3088.A0A383VCF6"/>
<dbReference type="PROSITE" id="PS00018">
    <property type="entry name" value="EF_HAND_1"/>
    <property type="match status" value="1"/>
</dbReference>
<evidence type="ECO:0000313" key="5">
    <source>
        <dbReference type="EMBL" id="SZX62314.1"/>
    </source>
</evidence>
<dbReference type="Pfam" id="PF00924">
    <property type="entry name" value="MS_channel_2nd"/>
    <property type="match status" value="1"/>
</dbReference>
<feature type="region of interest" description="Disordered" evidence="2">
    <location>
        <begin position="536"/>
        <end position="571"/>
    </location>
</feature>
<feature type="transmembrane region" description="Helical" evidence="3">
    <location>
        <begin position="201"/>
        <end position="224"/>
    </location>
</feature>
<accession>A0A383VCF6</accession>
<evidence type="ECO:0000256" key="2">
    <source>
        <dbReference type="SAM" id="MobiDB-lite"/>
    </source>
</evidence>
<dbReference type="SUPFAM" id="SSF47473">
    <property type="entry name" value="EF-hand"/>
    <property type="match status" value="1"/>
</dbReference>
<feature type="domain" description="EF-hand" evidence="4">
    <location>
        <begin position="784"/>
        <end position="819"/>
    </location>
</feature>
<dbReference type="GO" id="GO:0005262">
    <property type="term" value="F:calcium channel activity"/>
    <property type="evidence" value="ECO:0007669"/>
    <property type="project" value="TreeGrafter"/>
</dbReference>
<feature type="transmembrane region" description="Helical" evidence="3">
    <location>
        <begin position="331"/>
        <end position="350"/>
    </location>
</feature>
<feature type="region of interest" description="Disordered" evidence="2">
    <location>
        <begin position="89"/>
        <end position="128"/>
    </location>
</feature>
<keyword evidence="1" id="KW-0106">Calcium</keyword>
<evidence type="ECO:0000256" key="1">
    <source>
        <dbReference type="ARBA" id="ARBA00022837"/>
    </source>
</evidence>
<dbReference type="InterPro" id="IPR006685">
    <property type="entry name" value="MscS_channel_2nd"/>
</dbReference>
<evidence type="ECO:0000256" key="3">
    <source>
        <dbReference type="SAM" id="Phobius"/>
    </source>
</evidence>
<protein>
    <recommendedName>
        <fullName evidence="4">EF-hand domain-containing protein</fullName>
    </recommendedName>
</protein>
<dbReference type="InterPro" id="IPR011992">
    <property type="entry name" value="EF-hand-dom_pair"/>
</dbReference>
<dbReference type="GO" id="GO:0005509">
    <property type="term" value="F:calcium ion binding"/>
    <property type="evidence" value="ECO:0007669"/>
    <property type="project" value="InterPro"/>
</dbReference>
<gene>
    <name evidence="5" type="ORF">BQ4739_LOCUS2911</name>
</gene>
<dbReference type="InterPro" id="IPR010920">
    <property type="entry name" value="LSM_dom_sf"/>
</dbReference>
<dbReference type="Gene3D" id="1.10.238.10">
    <property type="entry name" value="EF-hand"/>
    <property type="match status" value="1"/>
</dbReference>
<keyword evidence="3" id="KW-0812">Transmembrane</keyword>
<dbReference type="EMBL" id="FNXT01000218">
    <property type="protein sequence ID" value="SZX62314.1"/>
    <property type="molecule type" value="Genomic_DNA"/>
</dbReference>
<feature type="region of interest" description="Disordered" evidence="2">
    <location>
        <begin position="1"/>
        <end position="69"/>
    </location>
</feature>
<dbReference type="PANTHER" id="PTHR31323:SF1">
    <property type="entry name" value="MECHANOSENSITIVE ION CHANNEL PROTEIN"/>
    <property type="match status" value="1"/>
</dbReference>
<keyword evidence="6" id="KW-1185">Reference proteome</keyword>
<feature type="compositionally biased region" description="Polar residues" evidence="2">
    <location>
        <begin position="51"/>
        <end position="60"/>
    </location>
</feature>
<feature type="transmembrane region" description="Helical" evidence="3">
    <location>
        <begin position="244"/>
        <end position="264"/>
    </location>
</feature>
<sequence length="1064" mass="114070">MDALDFGHGSSSAAAPAAGAASGSTTSAEGWATSQAAAAGPIAATRRPSRLSATLASPTAVQEPAGRPFALQHTGSSALQQLPRIDSVSDVDAQGNASPQPSRTPDKVPPSSTAAAASTAVPASKAPPTPAAVMAATTAAAAAATAKAAPPAAPLLNKPNITRSDTDDGDSAGSTICSRQSSCLLPLDDSRLPWHKSPAKLAVLLLLVLSAGLVLAALLLQLVLERSPNQEKLAATTVSRLLKAYPWLYFLSAIAPLALALRWLCWRLYKAAEYTAIREELYFLRPLKGKVAGVLFWLTILLWFQVCFTWVWCDAGRCDQPAYQEAMNVVWKLIICLTLFSVAGFIKCSLARLLSYQFYRTAHFQKVKQAIERELYLIRLSKARRTLVCSPPTPSPAVPGTGVCSQAYAGHPYAGMTVAGKAGAWLAERGSTIWRRGSAIMNPGHLRNPADENEVEVCDSGFSQMHEVDVATGDGRASPFSLVARDSSRHSCKSATAAADSSRHSCKSFAADEERKDGMGGEIDCAEVTAYIVPAGSGQKQHQQPPPRMHTSSSDGIPLLSPPGTRTHSLSAGIGAAPAALSDKPNGSYSKPGKQQAQCDLQGSLSSGLNNMQRAAVQNSRQPSFEEFCRAPSLLGPAAKQKAGMQGVRNWLGVGGPRGSRTSKAAGSRIGSHVSLHDMVPGVDGMLLQPEVVEEVTNNGRTMSDGGDGLGKPMTEQELAVLRKAMGVNSYGTFVDRYYGLSPKEEAAHLRHVKRYAKGLFHNIRGDADRDYLLPSDFWLFFDGDIDTATEAFAYFDRNGDGSISCSELQESAAEMLCERKNIAASIKDTDSVVDSLETGMGLLVHLIFFCFYLLVWGINIVKGFTTFSATVLALTFVFGNSARSVFESAIFLFVEHPYDVGDLLGMPDSSMARVKKINLLYTQLTKASGELVWYPNTQLQQMALINISRSGPRWEGYTWLMDIDTPDEVLESVNVAVAEHVANHAAHFNGRPLVTWRGLEEPLKIRLQIGVTYSFSGEDLRRLGTTRSALLGAVRKELHRLGVHYTLPATGSGQPAVVYPAKF</sequence>
<reference evidence="5 6" key="1">
    <citation type="submission" date="2016-10" db="EMBL/GenBank/DDBJ databases">
        <authorList>
            <person name="Cai Z."/>
        </authorList>
    </citation>
    <scope>NUCLEOTIDE SEQUENCE [LARGE SCALE GENOMIC DNA]</scope>
</reference>
<feature type="compositionally biased region" description="Low complexity" evidence="2">
    <location>
        <begin position="9"/>
        <end position="44"/>
    </location>
</feature>
<dbReference type="SUPFAM" id="SSF50182">
    <property type="entry name" value="Sm-like ribonucleoproteins"/>
    <property type="match status" value="1"/>
</dbReference>
<dbReference type="PROSITE" id="PS50222">
    <property type="entry name" value="EF_HAND_2"/>
    <property type="match status" value="1"/>
</dbReference>
<feature type="transmembrane region" description="Helical" evidence="3">
    <location>
        <begin position="291"/>
        <end position="311"/>
    </location>
</feature>
<dbReference type="AlphaFoldDB" id="A0A383VCF6"/>
<feature type="transmembrane region" description="Helical" evidence="3">
    <location>
        <begin position="841"/>
        <end position="859"/>
    </location>
</feature>
<dbReference type="PANTHER" id="PTHR31323">
    <property type="entry name" value="MECHANOSENSITIVE ION CHANNEL PROTEIN MSY2"/>
    <property type="match status" value="1"/>
</dbReference>